<dbReference type="Proteomes" id="UP000593564">
    <property type="component" value="Unassembled WGS sequence"/>
</dbReference>
<keyword evidence="4" id="KW-0812">Transmembrane</keyword>
<dbReference type="AlphaFoldDB" id="A0A7J7HUS1"/>
<reference evidence="7" key="1">
    <citation type="journal article" date="2020" name="Nat. Commun.">
        <title>Genome assembly of wild tea tree DASZ reveals pedigree and selection history of tea varieties.</title>
        <authorList>
            <person name="Zhang W."/>
            <person name="Zhang Y."/>
            <person name="Qiu H."/>
            <person name="Guo Y."/>
            <person name="Wan H."/>
            <person name="Zhang X."/>
            <person name="Scossa F."/>
            <person name="Alseekh S."/>
            <person name="Zhang Q."/>
            <person name="Wang P."/>
            <person name="Xu L."/>
            <person name="Schmidt M.H."/>
            <person name="Jia X."/>
            <person name="Li D."/>
            <person name="Zhu A."/>
            <person name="Guo F."/>
            <person name="Chen W."/>
            <person name="Ni D."/>
            <person name="Usadel B."/>
            <person name="Fernie A.R."/>
            <person name="Wen W."/>
        </authorList>
    </citation>
    <scope>NUCLEOTIDE SEQUENCE [LARGE SCALE GENOMIC DNA]</scope>
    <source>
        <strain evidence="7">cv. G240</strain>
    </source>
</reference>
<keyword evidence="4" id="KW-0472">Membrane</keyword>
<dbReference type="PANTHER" id="PTHR13271:SF103">
    <property type="entry name" value="N-METHYLTRANSFERASE DOMAIN AND SET DOMAIN CONTAINING PROTEIN-RELATED"/>
    <property type="match status" value="1"/>
</dbReference>
<accession>A0A7J7HUS1</accession>
<reference evidence="6 7" key="2">
    <citation type="submission" date="2020-07" db="EMBL/GenBank/DDBJ databases">
        <title>Genome assembly of wild tea tree DASZ reveals pedigree and selection history of tea varieties.</title>
        <authorList>
            <person name="Zhang W."/>
        </authorList>
    </citation>
    <scope>NUCLEOTIDE SEQUENCE [LARGE SCALE GENOMIC DNA]</scope>
    <source>
        <strain evidence="7">cv. G240</strain>
        <tissue evidence="6">Leaf</tissue>
    </source>
</reference>
<organism evidence="6 7">
    <name type="scientific">Camellia sinensis</name>
    <name type="common">Tea plant</name>
    <name type="synonym">Thea sinensis</name>
    <dbReference type="NCBI Taxonomy" id="4442"/>
    <lineage>
        <taxon>Eukaryota</taxon>
        <taxon>Viridiplantae</taxon>
        <taxon>Streptophyta</taxon>
        <taxon>Embryophyta</taxon>
        <taxon>Tracheophyta</taxon>
        <taxon>Spermatophyta</taxon>
        <taxon>Magnoliopsida</taxon>
        <taxon>eudicotyledons</taxon>
        <taxon>Gunneridae</taxon>
        <taxon>Pentapetalae</taxon>
        <taxon>asterids</taxon>
        <taxon>Ericales</taxon>
        <taxon>Theaceae</taxon>
        <taxon>Camellia</taxon>
    </lineage>
</organism>
<dbReference type="CDD" id="cd10527">
    <property type="entry name" value="SET_LSMT"/>
    <property type="match status" value="1"/>
</dbReference>
<sequence length="584" mass="66934">MEDDELHLSNKSAENDEYLLVLELSEDDPLFEKKKKLLEVNGFNLQGHVSLKNSSCPNWLNTTMKMLVQRARIICLDELELYFGGVDVNSSVEFDNPRIELEALHSILSLIDKTLSSGNHKITGLLQDLRNASIDMIQDLGDKIRLETRIVTNYSCDKERHLLQWGESSGVQTKLEVAYVEGAGRGVVAKEDLKVGDIALEIPVSIIISEELVHESDMFPILEKIDGISSETMLLLWSMKEKHNHHSKFKFYFDALPEVFNTGLSFGVNAIMALDGTLLLEEIVQAKEHLRTQYDELFPALCNDHPDIFPVELYTWEQFLWACELWYSNGMKVMFTGGKLQTCLVCPHVLHFGKVDSATNSLKFPLSRPCNAGEQCYLSYGKFSSSHLVTFYGFLPQGDNPYDVIPLELDATITDCSEDNCPMSNWTNHMVRGTWLSKNHGMFHYGLPPPLLDHFRRAQSPMFQNNIHEKLEIELEVLEDLRSTFEDMLETLGETNLDDSWDVKLAMEFKDRQIMIVSSIVKLSLTCHFQTRMVEVCLSHYLCVARSTMDEIYWFFVMWVFFYSSILIIQLPSRIMLLMVGKDK</sequence>
<dbReference type="GO" id="GO:0032259">
    <property type="term" value="P:methylation"/>
    <property type="evidence" value="ECO:0007669"/>
    <property type="project" value="UniProtKB-KW"/>
</dbReference>
<feature type="domain" description="SET" evidence="5">
    <location>
        <begin position="173"/>
        <end position="381"/>
    </location>
</feature>
<dbReference type="PROSITE" id="PS50280">
    <property type="entry name" value="SET"/>
    <property type="match status" value="1"/>
</dbReference>
<dbReference type="InterPro" id="IPR050600">
    <property type="entry name" value="SETD3_SETD6_MTase"/>
</dbReference>
<evidence type="ECO:0000256" key="2">
    <source>
        <dbReference type="ARBA" id="ARBA00022679"/>
    </source>
</evidence>
<dbReference type="InterPro" id="IPR001214">
    <property type="entry name" value="SET_dom"/>
</dbReference>
<dbReference type="GO" id="GO:0016279">
    <property type="term" value="F:protein-lysine N-methyltransferase activity"/>
    <property type="evidence" value="ECO:0007669"/>
    <property type="project" value="TreeGrafter"/>
</dbReference>
<comment type="caution">
    <text evidence="6">The sequence shown here is derived from an EMBL/GenBank/DDBJ whole genome shotgun (WGS) entry which is preliminary data.</text>
</comment>
<evidence type="ECO:0000313" key="7">
    <source>
        <dbReference type="Proteomes" id="UP000593564"/>
    </source>
</evidence>
<evidence type="ECO:0000259" key="5">
    <source>
        <dbReference type="PROSITE" id="PS50280"/>
    </source>
</evidence>
<feature type="transmembrane region" description="Helical" evidence="4">
    <location>
        <begin position="552"/>
        <end position="569"/>
    </location>
</feature>
<protein>
    <recommendedName>
        <fullName evidence="5">SET domain-containing protein</fullName>
    </recommendedName>
</protein>
<dbReference type="Gene3D" id="3.90.1410.10">
    <property type="entry name" value="set domain protein methyltransferase, domain 1"/>
    <property type="match status" value="1"/>
</dbReference>
<keyword evidence="1" id="KW-0489">Methyltransferase</keyword>
<keyword evidence="4" id="KW-1133">Transmembrane helix</keyword>
<dbReference type="EMBL" id="JACBKZ010000002">
    <property type="protein sequence ID" value="KAF5956600.1"/>
    <property type="molecule type" value="Genomic_DNA"/>
</dbReference>
<evidence type="ECO:0000256" key="1">
    <source>
        <dbReference type="ARBA" id="ARBA00022603"/>
    </source>
</evidence>
<dbReference type="SUPFAM" id="SSF82199">
    <property type="entry name" value="SET domain"/>
    <property type="match status" value="1"/>
</dbReference>
<dbReference type="FunFam" id="3.90.1410.10:FF:000011">
    <property type="entry name" value="Transcription factor, E2F and DP-related"/>
    <property type="match status" value="1"/>
</dbReference>
<dbReference type="InterPro" id="IPR036464">
    <property type="entry name" value="Rubisco_LSMT_subst-bd_sf"/>
</dbReference>
<keyword evidence="7" id="KW-1185">Reference proteome</keyword>
<evidence type="ECO:0000256" key="4">
    <source>
        <dbReference type="SAM" id="Phobius"/>
    </source>
</evidence>
<dbReference type="Gene3D" id="3.90.1420.10">
    <property type="entry name" value="Rubisco LSMT, substrate-binding domain"/>
    <property type="match status" value="1"/>
</dbReference>
<proteinExistence type="predicted"/>
<gene>
    <name evidence="6" type="ORF">HYC85_003825</name>
</gene>
<keyword evidence="2" id="KW-0808">Transferase</keyword>
<evidence type="ECO:0000313" key="6">
    <source>
        <dbReference type="EMBL" id="KAF5956600.1"/>
    </source>
</evidence>
<keyword evidence="3" id="KW-0949">S-adenosyl-L-methionine</keyword>
<evidence type="ECO:0000256" key="3">
    <source>
        <dbReference type="ARBA" id="ARBA00022691"/>
    </source>
</evidence>
<dbReference type="InterPro" id="IPR046341">
    <property type="entry name" value="SET_dom_sf"/>
</dbReference>
<name>A0A7J7HUS1_CAMSI</name>
<dbReference type="PANTHER" id="PTHR13271">
    <property type="entry name" value="UNCHARACTERIZED PUTATIVE METHYLTRANSFERASE"/>
    <property type="match status" value="1"/>
</dbReference>